<reference evidence="2 4" key="1">
    <citation type="submission" date="2016-10" db="EMBL/GenBank/DDBJ databases">
        <title>Draft genome sequences of four alkaliphilic bacteria belonging to the Anaerobacillus genus.</title>
        <authorList>
            <person name="Bassil N.M."/>
            <person name="Lloyd J.R."/>
        </authorList>
    </citation>
    <scope>NUCLEOTIDE SEQUENCE [LARGE SCALE GENOMIC DNA]</scope>
    <source>
        <strain evidence="2 4">NB2006</strain>
    </source>
</reference>
<dbReference type="AlphaFoldDB" id="A0A1S2KTN0"/>
<feature type="domain" description="PepSY" evidence="1">
    <location>
        <begin position="29"/>
        <end position="98"/>
    </location>
</feature>
<dbReference type="Proteomes" id="UP000180175">
    <property type="component" value="Chromosome"/>
</dbReference>
<dbReference type="EMBL" id="LQXD01000211">
    <property type="protein sequence ID" value="OIJ03532.1"/>
    <property type="molecule type" value="Genomic_DNA"/>
</dbReference>
<organism evidence="2 4">
    <name type="scientific">Anaerobacillus isosaccharinicus</name>
    <dbReference type="NCBI Taxonomy" id="1532552"/>
    <lineage>
        <taxon>Bacteria</taxon>
        <taxon>Bacillati</taxon>
        <taxon>Bacillota</taxon>
        <taxon>Bacilli</taxon>
        <taxon>Bacillales</taxon>
        <taxon>Bacillaceae</taxon>
        <taxon>Anaerobacillus</taxon>
    </lineage>
</organism>
<proteinExistence type="predicted"/>
<accession>A0A1S2KTN0</accession>
<dbReference type="OrthoDB" id="2989832at2"/>
<dbReference type="EMBL" id="CP063356">
    <property type="protein sequence ID" value="QOY33834.1"/>
    <property type="molecule type" value="Genomic_DNA"/>
</dbReference>
<evidence type="ECO:0000313" key="4">
    <source>
        <dbReference type="Proteomes" id="UP000180175"/>
    </source>
</evidence>
<dbReference type="RefSeq" id="WP_071319597.1">
    <property type="nucleotide sequence ID" value="NZ_CP063356.2"/>
</dbReference>
<reference evidence="3 4" key="2">
    <citation type="journal article" date="2017" name="Genome Announc.">
        <title>Draft Genome Sequences of Four Alkaliphilic Bacteria Belonging to the Anaerobacillus Genus.</title>
        <authorList>
            <person name="Bassil N.M."/>
            <person name="Lloyd J.R."/>
        </authorList>
    </citation>
    <scope>NUCLEOTIDE SEQUENCE [LARGE SCALE GENOMIC DNA]</scope>
    <source>
        <strain evidence="3 4">NB2006</strain>
    </source>
</reference>
<keyword evidence="4" id="KW-1185">Reference proteome</keyword>
<dbReference type="KEGG" id="aia:AWH56_013830"/>
<evidence type="ECO:0000313" key="3">
    <source>
        <dbReference type="EMBL" id="QOY33834.1"/>
    </source>
</evidence>
<protein>
    <submittedName>
        <fullName evidence="3">PepSY domain-containing protein</fullName>
    </submittedName>
    <submittedName>
        <fullName evidence="2">Peptidase M4</fullName>
    </submittedName>
</protein>
<dbReference type="Pfam" id="PF03413">
    <property type="entry name" value="PepSY"/>
    <property type="match status" value="1"/>
</dbReference>
<evidence type="ECO:0000259" key="1">
    <source>
        <dbReference type="Pfam" id="PF03413"/>
    </source>
</evidence>
<sequence>MSLKRFLVGAGIGFFVGAVLKDQLTKELISPEKALRVVKQKLSKQGSVEGSWIHMIPESYEKSLLDYTVYRGGVSCTIEGEFYQFDFIVDGNTGAILELTSQD</sequence>
<evidence type="ECO:0000313" key="2">
    <source>
        <dbReference type="EMBL" id="OIJ03532.1"/>
    </source>
</evidence>
<dbReference type="InterPro" id="IPR025711">
    <property type="entry name" value="PepSY"/>
</dbReference>
<gene>
    <name evidence="3" type="ORF">AWH56_013830</name>
    <name evidence="2" type="ORF">AWH56_24825</name>
</gene>
<name>A0A1S2KTN0_9BACI</name>
<reference evidence="3" key="4">
    <citation type="submission" date="2020-10" db="EMBL/GenBank/DDBJ databases">
        <authorList>
            <person name="Bassil N.M."/>
            <person name="Lloyd J.R."/>
        </authorList>
    </citation>
    <scope>NUCLEOTIDE SEQUENCE</scope>
    <source>
        <strain evidence="3">NB2006</strain>
    </source>
</reference>
<reference evidence="3 4" key="3">
    <citation type="journal article" date="2019" name="Int. J. Syst. Evol. Microbiol.">
        <title>Anaerobacillus isosaccharinicus sp. nov., an alkaliphilic bacterium which degrades isosaccharinic acid.</title>
        <authorList>
            <person name="Bassil N.M."/>
            <person name="Lloyd J.R."/>
        </authorList>
    </citation>
    <scope>NUCLEOTIDE SEQUENCE [LARGE SCALE GENOMIC DNA]</scope>
    <source>
        <strain evidence="3 4">NB2006</strain>
    </source>
</reference>